<dbReference type="Pfam" id="PF00589">
    <property type="entry name" value="Phage_integrase"/>
    <property type="match status" value="1"/>
</dbReference>
<evidence type="ECO:0000313" key="5">
    <source>
        <dbReference type="EMBL" id="KOY52246.1"/>
    </source>
</evidence>
<dbReference type="SUPFAM" id="SSF56349">
    <property type="entry name" value="DNA breaking-rejoining enzymes"/>
    <property type="match status" value="1"/>
</dbReference>
<feature type="domain" description="Tyr recombinase" evidence="4">
    <location>
        <begin position="268"/>
        <end position="454"/>
    </location>
</feature>
<dbReference type="Proteomes" id="UP000037716">
    <property type="component" value="Unassembled WGS sequence"/>
</dbReference>
<dbReference type="InterPro" id="IPR010998">
    <property type="entry name" value="Integrase_recombinase_N"/>
</dbReference>
<dbReference type="AlphaFoldDB" id="A0A0M9CH07"/>
<evidence type="ECO:0000313" key="6">
    <source>
        <dbReference type="Proteomes" id="UP000037716"/>
    </source>
</evidence>
<dbReference type="Gene3D" id="1.10.150.130">
    <property type="match status" value="1"/>
</dbReference>
<comment type="caution">
    <text evidence="5">The sequence shown here is derived from an EMBL/GenBank/DDBJ whole genome shotgun (WGS) entry which is preliminary data.</text>
</comment>
<reference evidence="5 6" key="1">
    <citation type="submission" date="2015-07" db="EMBL/GenBank/DDBJ databases">
        <title>Genome of Polaribacter dokdonenesis DSW-5, isolated from seawater off Dokdo in Korea.</title>
        <authorList>
            <person name="Yoon K."/>
            <person name="Song J.Y."/>
            <person name="Kim J.F."/>
        </authorList>
    </citation>
    <scope>NUCLEOTIDE SEQUENCE [LARGE SCALE GENOMIC DNA]</scope>
    <source>
        <strain evidence="5 6">DSW-5</strain>
    </source>
</reference>
<dbReference type="EMBL" id="LGBR01000001">
    <property type="protein sequence ID" value="KOY52246.1"/>
    <property type="molecule type" value="Genomic_DNA"/>
</dbReference>
<organism evidence="5 6">
    <name type="scientific">Polaribacter dokdonensis DSW-5</name>
    <dbReference type="NCBI Taxonomy" id="1300348"/>
    <lineage>
        <taxon>Bacteria</taxon>
        <taxon>Pseudomonadati</taxon>
        <taxon>Bacteroidota</taxon>
        <taxon>Flavobacteriia</taxon>
        <taxon>Flavobacteriales</taxon>
        <taxon>Flavobacteriaceae</taxon>
    </lineage>
</organism>
<name>A0A0M9CH07_9FLAO</name>
<dbReference type="PANTHER" id="PTHR30349">
    <property type="entry name" value="PHAGE INTEGRASE-RELATED"/>
    <property type="match status" value="1"/>
</dbReference>
<dbReference type="GO" id="GO:0015074">
    <property type="term" value="P:DNA integration"/>
    <property type="evidence" value="ECO:0007669"/>
    <property type="project" value="InterPro"/>
</dbReference>
<evidence type="ECO:0000256" key="1">
    <source>
        <dbReference type="ARBA" id="ARBA00008857"/>
    </source>
</evidence>
<dbReference type="InterPro" id="IPR013762">
    <property type="entry name" value="Integrase-like_cat_sf"/>
</dbReference>
<comment type="similarity">
    <text evidence="1">Belongs to the 'phage' integrase family.</text>
</comment>
<gene>
    <name evidence="5" type="ORF">I602_1806</name>
</gene>
<keyword evidence="3" id="KW-0233">DNA recombination</keyword>
<dbReference type="GO" id="GO:0006310">
    <property type="term" value="P:DNA recombination"/>
    <property type="evidence" value="ECO:0007669"/>
    <property type="project" value="UniProtKB-KW"/>
</dbReference>
<dbReference type="STRING" id="1300348.I602_1806"/>
<dbReference type="PATRIC" id="fig|1300348.6.peg.1805"/>
<evidence type="ECO:0000259" key="4">
    <source>
        <dbReference type="PROSITE" id="PS51898"/>
    </source>
</evidence>
<dbReference type="InterPro" id="IPR002104">
    <property type="entry name" value="Integrase_catalytic"/>
</dbReference>
<accession>A0A0M9CH07</accession>
<dbReference type="PANTHER" id="PTHR30349:SF41">
    <property type="entry name" value="INTEGRASE_RECOMBINASE PROTEIN MJ0367-RELATED"/>
    <property type="match status" value="1"/>
</dbReference>
<dbReference type="PROSITE" id="PS51898">
    <property type="entry name" value="TYR_RECOMBINASE"/>
    <property type="match status" value="1"/>
</dbReference>
<evidence type="ECO:0000256" key="2">
    <source>
        <dbReference type="ARBA" id="ARBA00023125"/>
    </source>
</evidence>
<dbReference type="InterPro" id="IPR011010">
    <property type="entry name" value="DNA_brk_join_enz"/>
</dbReference>
<dbReference type="GO" id="GO:0003677">
    <property type="term" value="F:DNA binding"/>
    <property type="evidence" value="ECO:0007669"/>
    <property type="project" value="UniProtKB-KW"/>
</dbReference>
<dbReference type="Gene3D" id="1.10.443.10">
    <property type="entry name" value="Intergrase catalytic core"/>
    <property type="match status" value="1"/>
</dbReference>
<evidence type="ECO:0000256" key="3">
    <source>
        <dbReference type="ARBA" id="ARBA00023172"/>
    </source>
</evidence>
<protein>
    <submittedName>
        <fullName evidence="5">Integrase family protein</fullName>
    </submittedName>
</protein>
<proteinExistence type="inferred from homology"/>
<dbReference type="InterPro" id="IPR050090">
    <property type="entry name" value="Tyrosine_recombinase_XerCD"/>
</dbReference>
<sequence>MCLTIRFFMPSFYLLLQRVHDIVHDSPMKMKYSDPKFYTGGVDISNWSKLSSKTKKEALLKNWYVYYSFRNPETGKLVRQTNIKAGVNTYKSKKDRLYILNKIKKGLIILLQKGYNPYQENEELIEFFEKQLSIKEEKITDVTSSSKKEIKSDINNTLPTHTIEDAFNLGLKIKSKVQSATSFKNFNGRINRFKKWLEEQSIKPKDDISSINKKNVILYLNSVLQTSSARNRNNTRTDISSLFQTLEDNEIIKDNFVKKINILKSTPERNKTYTPTELNEIFDYLKNTNKILHLFVQFVSYNFLRPIEVCRLKVGDIDIIDKKIYVRAKNQPVKIKIIPTIIIDQLPDLKKLNQNDFLFTPNKIGDQWATTENNKRDYFTKQFKKVKDHFGLGKEYGLYSFRHTFITKLYNEMSKSYSPFEAKSKLMLITGHKRMEALELYLRKIDAILPEDYSNLLK</sequence>
<dbReference type="CDD" id="cd00397">
    <property type="entry name" value="DNA_BRE_C"/>
    <property type="match status" value="1"/>
</dbReference>
<keyword evidence="2" id="KW-0238">DNA-binding</keyword>